<feature type="transmembrane region" description="Helical" evidence="8">
    <location>
        <begin position="106"/>
        <end position="127"/>
    </location>
</feature>
<dbReference type="GO" id="GO:0022857">
    <property type="term" value="F:transmembrane transporter activity"/>
    <property type="evidence" value="ECO:0007669"/>
    <property type="project" value="InterPro"/>
</dbReference>
<feature type="region of interest" description="Disordered" evidence="7">
    <location>
        <begin position="504"/>
        <end position="526"/>
    </location>
</feature>
<dbReference type="AlphaFoldDB" id="A0AAC9LER6"/>
<dbReference type="InterPro" id="IPR020846">
    <property type="entry name" value="MFS_dom"/>
</dbReference>
<protein>
    <submittedName>
        <fullName evidence="10">Arabinose efflux permease family protein</fullName>
    </submittedName>
</protein>
<feature type="transmembrane region" description="Helical" evidence="8">
    <location>
        <begin position="81"/>
        <end position="100"/>
    </location>
</feature>
<evidence type="ECO:0000256" key="4">
    <source>
        <dbReference type="ARBA" id="ARBA00022692"/>
    </source>
</evidence>
<comment type="subcellular location">
    <subcellularLocation>
        <location evidence="1">Cell membrane</location>
        <topology evidence="1">Multi-pass membrane protein</topology>
    </subcellularLocation>
</comment>
<keyword evidence="3" id="KW-1003">Cell membrane</keyword>
<keyword evidence="5 8" id="KW-1133">Transmembrane helix</keyword>
<name>A0AAC9LER6_9PSEU</name>
<dbReference type="SUPFAM" id="SSF103473">
    <property type="entry name" value="MFS general substrate transporter"/>
    <property type="match status" value="1"/>
</dbReference>
<evidence type="ECO:0000256" key="6">
    <source>
        <dbReference type="ARBA" id="ARBA00023136"/>
    </source>
</evidence>
<feature type="transmembrane region" description="Helical" evidence="8">
    <location>
        <begin position="306"/>
        <end position="327"/>
    </location>
</feature>
<dbReference type="InterPro" id="IPR011701">
    <property type="entry name" value="MFS"/>
</dbReference>
<keyword evidence="2" id="KW-0813">Transport</keyword>
<feature type="transmembrane region" description="Helical" evidence="8">
    <location>
        <begin position="269"/>
        <end position="294"/>
    </location>
</feature>
<dbReference type="CDD" id="cd17321">
    <property type="entry name" value="MFS_MMR_MDR_like"/>
    <property type="match status" value="1"/>
</dbReference>
<dbReference type="Proteomes" id="UP000185511">
    <property type="component" value="Chromosome"/>
</dbReference>
<feature type="transmembrane region" description="Helical" evidence="8">
    <location>
        <begin position="226"/>
        <end position="249"/>
    </location>
</feature>
<feature type="transmembrane region" description="Helical" evidence="8">
    <location>
        <begin position="477"/>
        <end position="499"/>
    </location>
</feature>
<evidence type="ECO:0000256" key="7">
    <source>
        <dbReference type="SAM" id="MobiDB-lite"/>
    </source>
</evidence>
<dbReference type="PANTHER" id="PTHR42718:SF47">
    <property type="entry name" value="METHYL VIOLOGEN RESISTANCE PROTEIN SMVA"/>
    <property type="match status" value="1"/>
</dbReference>
<gene>
    <name evidence="10" type="ORF">UA74_22875</name>
</gene>
<dbReference type="Gene3D" id="1.20.1720.10">
    <property type="entry name" value="Multidrug resistance protein D"/>
    <property type="match status" value="1"/>
</dbReference>
<dbReference type="EMBL" id="CP016076">
    <property type="protein sequence ID" value="APU16593.1"/>
    <property type="molecule type" value="Genomic_DNA"/>
</dbReference>
<evidence type="ECO:0000259" key="9">
    <source>
        <dbReference type="PROSITE" id="PS50850"/>
    </source>
</evidence>
<dbReference type="PANTHER" id="PTHR42718">
    <property type="entry name" value="MAJOR FACILITATOR SUPERFAMILY MULTIDRUG TRANSPORTER MFSC"/>
    <property type="match status" value="1"/>
</dbReference>
<dbReference type="InterPro" id="IPR036259">
    <property type="entry name" value="MFS_trans_sf"/>
</dbReference>
<dbReference type="KEGG" id="acad:UA74_22875"/>
<sequence length="526" mass="53260">MHPHTTTAASRRWLGLAVLTLPVLLTSMDISILHMAIPAITEDLAPSSGEMLWILDVYGFLLAGLLILMGGIGDRMGRRRLLLIGAAAFGAASVLAAFATTPELLILGRALMGVGGATLMPSTLSLIRNMFDDPAERTRAIAVWTVALAGGVALGPIIGGVLLQFFAWGSVFLVNVPVILVLLAVAPLVIPEYRHGSPEPMDLLSVALSFAAILPVVWAVKSAAEALAITLPSIAAAAIGVLAAVVFLLRQRGLTSPLVDVALFRNRRFSGAVVAGLLAMFSLAGLTMFLSQHLQLVLGFTPLTSALWLLPITAAITLGAAVTSVLASRVGPGPIFGVGAALAAAGMIVISLSPAEDGLAQLVIGAFLAAGGISPITTLATDVVVASVSPERSGAASALAETANELGAAVGIAILGSLGALVYRSGVQDGLPAELPPEAVSVVESGLGAAVGVIDRLPAEVGQPLLELARRAFVDGMSASTATAAAVLGVLAVVVSGLLRGQPPTGAAHAGDAQPTTEEEGRAAER</sequence>
<evidence type="ECO:0000256" key="2">
    <source>
        <dbReference type="ARBA" id="ARBA00022448"/>
    </source>
</evidence>
<feature type="transmembrane region" description="Helical" evidence="8">
    <location>
        <begin position="202"/>
        <end position="220"/>
    </location>
</feature>
<feature type="domain" description="Major facilitator superfamily (MFS) profile" evidence="9">
    <location>
        <begin position="15"/>
        <end position="504"/>
    </location>
</feature>
<dbReference type="GO" id="GO:0005886">
    <property type="term" value="C:plasma membrane"/>
    <property type="evidence" value="ECO:0007669"/>
    <property type="project" value="UniProtKB-SubCell"/>
</dbReference>
<evidence type="ECO:0000256" key="3">
    <source>
        <dbReference type="ARBA" id="ARBA00022475"/>
    </source>
</evidence>
<evidence type="ECO:0000256" key="1">
    <source>
        <dbReference type="ARBA" id="ARBA00004651"/>
    </source>
</evidence>
<feature type="transmembrane region" description="Helical" evidence="8">
    <location>
        <begin position="51"/>
        <end position="69"/>
    </location>
</feature>
<dbReference type="Pfam" id="PF07690">
    <property type="entry name" value="MFS_1"/>
    <property type="match status" value="1"/>
</dbReference>
<evidence type="ECO:0000313" key="11">
    <source>
        <dbReference type="Proteomes" id="UP000185511"/>
    </source>
</evidence>
<evidence type="ECO:0000256" key="5">
    <source>
        <dbReference type="ARBA" id="ARBA00022989"/>
    </source>
</evidence>
<reference evidence="11" key="1">
    <citation type="submission" date="2016-06" db="EMBL/GenBank/DDBJ databases">
        <title>Complete genome sequence of Actinoalloteichus fjordicus DSM 46855 (=ADI127-17), type strain of the new species Actinoalloteichus fjordicus.</title>
        <authorList>
            <person name="Ruckert C."/>
            <person name="Nouioui I."/>
            <person name="Willmese J."/>
            <person name="van Wezel G."/>
            <person name="Klenk H.-P."/>
            <person name="Kalinowski J."/>
            <person name="Zotchev S.B."/>
        </authorList>
    </citation>
    <scope>NUCLEOTIDE SEQUENCE [LARGE SCALE GENOMIC DNA]</scope>
    <source>
        <strain evidence="11">ADI127-7</strain>
    </source>
</reference>
<keyword evidence="6 8" id="KW-0472">Membrane</keyword>
<evidence type="ECO:0000256" key="8">
    <source>
        <dbReference type="SAM" id="Phobius"/>
    </source>
</evidence>
<keyword evidence="11" id="KW-1185">Reference proteome</keyword>
<feature type="transmembrane region" description="Helical" evidence="8">
    <location>
        <begin position="406"/>
        <end position="423"/>
    </location>
</feature>
<keyword evidence="4 8" id="KW-0812">Transmembrane</keyword>
<feature type="transmembrane region" description="Helical" evidence="8">
    <location>
        <begin position="359"/>
        <end position="385"/>
    </location>
</feature>
<dbReference type="Gene3D" id="1.20.1250.20">
    <property type="entry name" value="MFS general substrate transporter like domains"/>
    <property type="match status" value="1"/>
</dbReference>
<feature type="transmembrane region" description="Helical" evidence="8">
    <location>
        <begin position="334"/>
        <end position="353"/>
    </location>
</feature>
<dbReference type="RefSeq" id="WP_075765469.1">
    <property type="nucleotide sequence ID" value="NZ_CP016076.1"/>
</dbReference>
<organism evidence="10 11">
    <name type="scientific">Actinoalloteichus fjordicus</name>
    <dbReference type="NCBI Taxonomy" id="1612552"/>
    <lineage>
        <taxon>Bacteria</taxon>
        <taxon>Bacillati</taxon>
        <taxon>Actinomycetota</taxon>
        <taxon>Actinomycetes</taxon>
        <taxon>Pseudonocardiales</taxon>
        <taxon>Pseudonocardiaceae</taxon>
        <taxon>Actinoalloteichus</taxon>
    </lineage>
</organism>
<feature type="transmembrane region" description="Helical" evidence="8">
    <location>
        <begin position="165"/>
        <end position="190"/>
    </location>
</feature>
<accession>A0AAC9LER6</accession>
<feature type="transmembrane region" description="Helical" evidence="8">
    <location>
        <begin position="139"/>
        <end position="159"/>
    </location>
</feature>
<evidence type="ECO:0000313" key="10">
    <source>
        <dbReference type="EMBL" id="APU16593.1"/>
    </source>
</evidence>
<dbReference type="PROSITE" id="PS50850">
    <property type="entry name" value="MFS"/>
    <property type="match status" value="1"/>
</dbReference>
<proteinExistence type="predicted"/>